<dbReference type="AlphaFoldDB" id="A0A1B9ABN6"/>
<dbReference type="RefSeq" id="WP_065412099.1">
    <property type="nucleotide sequence ID" value="NZ_MAYT01000031.1"/>
</dbReference>
<protein>
    <recommendedName>
        <fullName evidence="1">N,N-dimethylformamidase alpha subunit domain-containing protein</fullName>
    </recommendedName>
</protein>
<evidence type="ECO:0000313" key="2">
    <source>
        <dbReference type="EMBL" id="OCA81272.1"/>
    </source>
</evidence>
<dbReference type="InterPro" id="IPR058713">
    <property type="entry name" value="DMF_alpha_dom"/>
</dbReference>
<dbReference type="EMBL" id="MAYT01000031">
    <property type="protein sequence ID" value="OCA81272.1"/>
    <property type="molecule type" value="Genomic_DNA"/>
</dbReference>
<feature type="domain" description="N,N-dimethylformamidase alpha subunit" evidence="1">
    <location>
        <begin position="9"/>
        <end position="113"/>
    </location>
</feature>
<dbReference type="Proteomes" id="UP000092578">
    <property type="component" value="Unassembled WGS sequence"/>
</dbReference>
<gene>
    <name evidence="2" type="ORF">A8F95_16045</name>
</gene>
<proteinExistence type="predicted"/>
<evidence type="ECO:0000313" key="3">
    <source>
        <dbReference type="Proteomes" id="UP000092578"/>
    </source>
</evidence>
<accession>A0A1B9ABN6</accession>
<organism evidence="2 3">
    <name type="scientific">Pseudobacillus wudalianchiensis</name>
    <dbReference type="NCBI Taxonomy" id="1743143"/>
    <lineage>
        <taxon>Bacteria</taxon>
        <taxon>Bacillati</taxon>
        <taxon>Bacillota</taxon>
        <taxon>Bacilli</taxon>
        <taxon>Bacillales</taxon>
        <taxon>Bacillaceae</taxon>
        <taxon>Pseudobacillus</taxon>
    </lineage>
</organism>
<name>A0A1B9ABN6_9BACI</name>
<evidence type="ECO:0000259" key="1">
    <source>
        <dbReference type="Pfam" id="PF26354"/>
    </source>
</evidence>
<keyword evidence="3" id="KW-1185">Reference proteome</keyword>
<reference evidence="3" key="1">
    <citation type="submission" date="2016-05" db="EMBL/GenBank/DDBJ databases">
        <authorList>
            <person name="Liu B."/>
            <person name="Wang J."/>
            <person name="Zhu Y."/>
            <person name="Liu G."/>
            <person name="Chen Q."/>
            <person name="Chen Z."/>
            <person name="Lan J."/>
            <person name="Che J."/>
            <person name="Ge C."/>
            <person name="Shi H."/>
            <person name="Pan Z."/>
            <person name="Liu X."/>
        </authorList>
    </citation>
    <scope>NUCLEOTIDE SEQUENCE [LARGE SCALE GENOMIC DNA]</scope>
    <source>
        <strain evidence="3">FJAT-27215</strain>
    </source>
</reference>
<comment type="caution">
    <text evidence="2">The sequence shown here is derived from an EMBL/GenBank/DDBJ whole genome shotgun (WGS) entry which is preliminary data.</text>
</comment>
<sequence length="118" mass="13976">MIDQARKVYLEKDKWILENNIKPLITEELIEEHRKNPIGRHSSELSLVLNYLRRHHEEIKGKDLIICMEPHKKWCLGEHPGERGVPYKVFEEECFGSREAAEHGLFLKRLKKHGLLNN</sequence>
<dbReference type="Pfam" id="PF26354">
    <property type="entry name" value="DMF_alpha"/>
    <property type="match status" value="1"/>
</dbReference>